<dbReference type="VEuPathDB" id="TriTrypDB:Lsey_0006_0150"/>
<organism evidence="2 3">
    <name type="scientific">Leptomonas seymouri</name>
    <dbReference type="NCBI Taxonomy" id="5684"/>
    <lineage>
        <taxon>Eukaryota</taxon>
        <taxon>Discoba</taxon>
        <taxon>Euglenozoa</taxon>
        <taxon>Kinetoplastea</taxon>
        <taxon>Metakinetoplastina</taxon>
        <taxon>Trypanosomatida</taxon>
        <taxon>Trypanosomatidae</taxon>
        <taxon>Leishmaniinae</taxon>
        <taxon>Leptomonas</taxon>
    </lineage>
</organism>
<protein>
    <submittedName>
        <fullName evidence="2">Putative ama1 protein</fullName>
    </submittedName>
</protein>
<evidence type="ECO:0000313" key="3">
    <source>
        <dbReference type="Proteomes" id="UP000038009"/>
    </source>
</evidence>
<dbReference type="OrthoDB" id="1045822at2759"/>
<feature type="region of interest" description="Disordered" evidence="1">
    <location>
        <begin position="1"/>
        <end position="66"/>
    </location>
</feature>
<dbReference type="EMBL" id="LJSK01000006">
    <property type="protein sequence ID" value="KPI90381.1"/>
    <property type="molecule type" value="Genomic_DNA"/>
</dbReference>
<reference evidence="2 3" key="1">
    <citation type="journal article" date="2015" name="PLoS Pathog.">
        <title>Leptomonas seymouri: Adaptations to the Dixenous Life Cycle Analyzed by Genome Sequencing, Transcriptome Profiling and Co-infection with Leishmania donovani.</title>
        <authorList>
            <person name="Kraeva N."/>
            <person name="Butenko A."/>
            <person name="Hlavacova J."/>
            <person name="Kostygov A."/>
            <person name="Myskova J."/>
            <person name="Grybchuk D."/>
            <person name="Lestinova T."/>
            <person name="Votypka J."/>
            <person name="Volf P."/>
            <person name="Opperdoes F."/>
            <person name="Flegontov P."/>
            <person name="Lukes J."/>
            <person name="Yurchenko V."/>
        </authorList>
    </citation>
    <scope>NUCLEOTIDE SEQUENCE [LARGE SCALE GENOMIC DNA]</scope>
    <source>
        <strain evidence="2 3">ATCC 30220</strain>
    </source>
</reference>
<evidence type="ECO:0000313" key="2">
    <source>
        <dbReference type="EMBL" id="KPI90381.1"/>
    </source>
</evidence>
<evidence type="ECO:0000256" key="1">
    <source>
        <dbReference type="SAM" id="MobiDB-lite"/>
    </source>
</evidence>
<gene>
    <name evidence="2" type="ORF">ABL78_0457</name>
</gene>
<dbReference type="AlphaFoldDB" id="A0A0N1I1Y6"/>
<dbReference type="Pfam" id="PF04749">
    <property type="entry name" value="PLAC8"/>
    <property type="match status" value="1"/>
</dbReference>
<name>A0A0N1I1Y6_LEPSE</name>
<comment type="caution">
    <text evidence="2">The sequence shown here is derived from an EMBL/GenBank/DDBJ whole genome shotgun (WGS) entry which is preliminary data.</text>
</comment>
<keyword evidence="3" id="KW-1185">Reference proteome</keyword>
<sequence length="221" mass="24827">MTQPCSPVLVTQEDSSPPGNVEPGRNPHEANAASSFTPPSGDAQPQWPMPYQEVYSPTSSPPAQQNVRVSTNRYADPNDIPVNLTAIKYRHRPWHYSLCVSCKEMDSCAESCCCLYCQVSRQCNMLVSNKHKIHWPYCLLMAFTDLCTLHMIVTWVFVSETRRLARDRYGIGGSCFSDCCVGCWCRSCSTQQVLLEMTVMNDFPGATCYNAVPQPMNFEMV</sequence>
<dbReference type="Proteomes" id="UP000038009">
    <property type="component" value="Unassembled WGS sequence"/>
</dbReference>
<feature type="compositionally biased region" description="Polar residues" evidence="1">
    <location>
        <begin position="55"/>
        <end position="66"/>
    </location>
</feature>
<accession>A0A0N1I1Y6</accession>
<dbReference type="InterPro" id="IPR006461">
    <property type="entry name" value="PLAC_motif_containing"/>
</dbReference>
<dbReference type="OMA" id="CKEMDSC"/>
<proteinExistence type="predicted"/>